<dbReference type="GO" id="GO:0000287">
    <property type="term" value="F:magnesium ion binding"/>
    <property type="evidence" value="ECO:0007669"/>
    <property type="project" value="UniProtKB-UniRule"/>
</dbReference>
<feature type="binding site" evidence="10">
    <location>
        <position position="82"/>
    </location>
    <ligand>
        <name>Mg(2+)</name>
        <dbReference type="ChEBI" id="CHEBI:18420"/>
    </ligand>
</feature>
<feature type="binding site" evidence="10">
    <location>
        <position position="125"/>
    </location>
    <ligand>
        <name>4-amino-2-methyl-5-(diphosphooxymethyl)pyrimidine</name>
        <dbReference type="ChEBI" id="CHEBI:57841"/>
    </ligand>
</feature>
<evidence type="ECO:0000256" key="8">
    <source>
        <dbReference type="ARBA" id="ARBA00047851"/>
    </source>
</evidence>
<dbReference type="HAMAP" id="MF_00097">
    <property type="entry name" value="TMP_synthase"/>
    <property type="match status" value="1"/>
</dbReference>
<sequence>MCGGGPVSTHNRFSADDLLLYLVTDTELSAPHSVAEVVEAAVAGGVTMVQVRSKTVGGRDLLDLTCQVARRVGHRVPVLVDDRVDVYLAARNRGEAVAGVHVGQSDLPVRDVRAICGPEAVVGLSAATPEEFVALDQQLPTGLVNYAGIGAVHATQTKPDHPEPLGVEGFARARSLCSVPAVAIGGVKVQDITPLMEAGADGLAVVSGICAADDPQEAARSYREVIGR</sequence>
<dbReference type="GO" id="GO:0005737">
    <property type="term" value="C:cytoplasm"/>
    <property type="evidence" value="ECO:0007669"/>
    <property type="project" value="TreeGrafter"/>
</dbReference>
<dbReference type="Gene3D" id="3.20.20.70">
    <property type="entry name" value="Aldolase class I"/>
    <property type="match status" value="1"/>
</dbReference>
<dbReference type="InterPro" id="IPR034291">
    <property type="entry name" value="TMP_synthase"/>
</dbReference>
<reference evidence="14 15" key="1">
    <citation type="submission" date="2020-02" db="EMBL/GenBank/DDBJ databases">
        <authorList>
            <person name="Sun Q."/>
        </authorList>
    </citation>
    <scope>NUCLEOTIDE SEQUENCE [LARGE SCALE GENOMIC DNA]</scope>
    <source>
        <strain evidence="14 15">YIM 13062</strain>
    </source>
</reference>
<evidence type="ECO:0000313" key="14">
    <source>
        <dbReference type="EMBL" id="NKE09593.1"/>
    </source>
</evidence>
<feature type="binding site" evidence="10">
    <location>
        <position position="106"/>
    </location>
    <ligand>
        <name>Mg(2+)</name>
        <dbReference type="ChEBI" id="CHEBI:18420"/>
    </ligand>
</feature>
<dbReference type="InterPro" id="IPR036206">
    <property type="entry name" value="ThiamineP_synth_sf"/>
</dbReference>
<comment type="cofactor">
    <cofactor evidence="10">
        <name>Mg(2+)</name>
        <dbReference type="ChEBI" id="CHEBI:18420"/>
    </cofactor>
    <text evidence="10">Binds 1 Mg(2+) ion per subunit.</text>
</comment>
<comment type="pathway">
    <text evidence="2 10 12">Cofactor biosynthesis; thiamine diphosphate biosynthesis; thiamine phosphate from 4-amino-2-methyl-5-diphosphomethylpyrimidine and 4-methyl-5-(2-phosphoethyl)-thiazole: step 1/1.</text>
</comment>
<comment type="catalytic activity">
    <reaction evidence="7 10 11">
        <text>4-methyl-5-(2-phosphooxyethyl)-thiazole + 4-amino-2-methyl-5-(diphosphooxymethyl)pyrimidine + H(+) = thiamine phosphate + diphosphate</text>
        <dbReference type="Rhea" id="RHEA:22328"/>
        <dbReference type="ChEBI" id="CHEBI:15378"/>
        <dbReference type="ChEBI" id="CHEBI:33019"/>
        <dbReference type="ChEBI" id="CHEBI:37575"/>
        <dbReference type="ChEBI" id="CHEBI:57841"/>
        <dbReference type="ChEBI" id="CHEBI:58296"/>
        <dbReference type="EC" id="2.5.1.3"/>
    </reaction>
</comment>
<protein>
    <recommendedName>
        <fullName evidence="10">Thiamine-phosphate synthase</fullName>
        <shortName evidence="10">TP synthase</shortName>
        <shortName evidence="10">TPS</shortName>
        <ecNumber evidence="10">2.5.1.3</ecNumber>
    </recommendedName>
    <alternativeName>
        <fullName evidence="10">Thiamine-phosphate pyrophosphorylase</fullName>
        <shortName evidence="10">TMP pyrophosphorylase</shortName>
        <shortName evidence="10">TMP-PPase</shortName>
    </alternativeName>
</protein>
<dbReference type="GO" id="GO:0009229">
    <property type="term" value="P:thiamine diphosphate biosynthetic process"/>
    <property type="evidence" value="ECO:0007669"/>
    <property type="project" value="UniProtKB-UniRule"/>
</dbReference>
<evidence type="ECO:0000256" key="4">
    <source>
        <dbReference type="ARBA" id="ARBA00022723"/>
    </source>
</evidence>
<feature type="domain" description="Thiamine phosphate synthase/TenI" evidence="13">
    <location>
        <begin position="20"/>
        <end position="209"/>
    </location>
</feature>
<dbReference type="InterPro" id="IPR022998">
    <property type="entry name" value="ThiamineP_synth_TenI"/>
</dbReference>
<keyword evidence="5 10" id="KW-0460">Magnesium</keyword>
<accession>A0A846TMB6</accession>
<feature type="binding site" evidence="10">
    <location>
        <begin position="50"/>
        <end position="54"/>
    </location>
    <ligand>
        <name>4-amino-2-methyl-5-(diphosphooxymethyl)pyrimidine</name>
        <dbReference type="ChEBI" id="CHEBI:57841"/>
    </ligand>
</feature>
<proteinExistence type="inferred from homology"/>
<evidence type="ECO:0000256" key="5">
    <source>
        <dbReference type="ARBA" id="ARBA00022842"/>
    </source>
</evidence>
<evidence type="ECO:0000256" key="11">
    <source>
        <dbReference type="RuleBase" id="RU003826"/>
    </source>
</evidence>
<dbReference type="PANTHER" id="PTHR20857">
    <property type="entry name" value="THIAMINE-PHOSPHATE PYROPHOSPHORYLASE"/>
    <property type="match status" value="1"/>
</dbReference>
<evidence type="ECO:0000313" key="15">
    <source>
        <dbReference type="Proteomes" id="UP000521379"/>
    </source>
</evidence>
<comment type="similarity">
    <text evidence="10 11">Belongs to the thiamine-phosphate synthase family.</text>
</comment>
<dbReference type="NCBIfam" id="TIGR00693">
    <property type="entry name" value="thiE"/>
    <property type="match status" value="1"/>
</dbReference>
<dbReference type="Proteomes" id="UP000521379">
    <property type="component" value="Unassembled WGS sequence"/>
</dbReference>
<dbReference type="Pfam" id="PF02581">
    <property type="entry name" value="TMP-TENI"/>
    <property type="match status" value="1"/>
</dbReference>
<comment type="caution">
    <text evidence="14">The sequence shown here is derived from an EMBL/GenBank/DDBJ whole genome shotgun (WGS) entry which is preliminary data.</text>
</comment>
<name>A0A846TMB6_9MICC</name>
<evidence type="ECO:0000256" key="7">
    <source>
        <dbReference type="ARBA" id="ARBA00047334"/>
    </source>
</evidence>
<evidence type="ECO:0000256" key="1">
    <source>
        <dbReference type="ARBA" id="ARBA00003814"/>
    </source>
</evidence>
<evidence type="ECO:0000259" key="13">
    <source>
        <dbReference type="Pfam" id="PF02581"/>
    </source>
</evidence>
<keyword evidence="4 10" id="KW-0479">Metal-binding</keyword>
<evidence type="ECO:0000256" key="2">
    <source>
        <dbReference type="ARBA" id="ARBA00005165"/>
    </source>
</evidence>
<comment type="catalytic activity">
    <reaction evidence="8 10 11">
        <text>2-(2-carboxy-4-methylthiazol-5-yl)ethyl phosphate + 4-amino-2-methyl-5-(diphosphooxymethyl)pyrimidine + 2 H(+) = thiamine phosphate + CO2 + diphosphate</text>
        <dbReference type="Rhea" id="RHEA:47848"/>
        <dbReference type="ChEBI" id="CHEBI:15378"/>
        <dbReference type="ChEBI" id="CHEBI:16526"/>
        <dbReference type="ChEBI" id="CHEBI:33019"/>
        <dbReference type="ChEBI" id="CHEBI:37575"/>
        <dbReference type="ChEBI" id="CHEBI:57841"/>
        <dbReference type="ChEBI" id="CHEBI:62890"/>
        <dbReference type="EC" id="2.5.1.3"/>
    </reaction>
</comment>
<evidence type="ECO:0000256" key="12">
    <source>
        <dbReference type="RuleBase" id="RU004253"/>
    </source>
</evidence>
<keyword evidence="15" id="KW-1185">Reference proteome</keyword>
<organism evidence="14 15">
    <name type="scientific">Kocuria subflava</name>
    <dbReference type="NCBI Taxonomy" id="1736139"/>
    <lineage>
        <taxon>Bacteria</taxon>
        <taxon>Bacillati</taxon>
        <taxon>Actinomycetota</taxon>
        <taxon>Actinomycetes</taxon>
        <taxon>Micrococcales</taxon>
        <taxon>Micrococcaceae</taxon>
        <taxon>Kocuria</taxon>
    </lineage>
</organism>
<dbReference type="GO" id="GO:0009228">
    <property type="term" value="P:thiamine biosynthetic process"/>
    <property type="evidence" value="ECO:0007669"/>
    <property type="project" value="UniProtKB-KW"/>
</dbReference>
<dbReference type="UniPathway" id="UPA00060">
    <property type="reaction ID" value="UER00141"/>
</dbReference>
<evidence type="ECO:0000256" key="10">
    <source>
        <dbReference type="HAMAP-Rule" id="MF_00097"/>
    </source>
</evidence>
<feature type="binding site" evidence="10">
    <location>
        <position position="81"/>
    </location>
    <ligand>
        <name>4-amino-2-methyl-5-(diphosphooxymethyl)pyrimidine</name>
        <dbReference type="ChEBI" id="CHEBI:57841"/>
    </ligand>
</feature>
<keyword evidence="3 10" id="KW-0808">Transferase</keyword>
<gene>
    <name evidence="10 14" type="primary">thiE</name>
    <name evidence="14" type="ORF">GTW58_06490</name>
</gene>
<dbReference type="SUPFAM" id="SSF51391">
    <property type="entry name" value="Thiamin phosphate synthase"/>
    <property type="match status" value="1"/>
</dbReference>
<keyword evidence="6 10" id="KW-0784">Thiamine biosynthesis</keyword>
<feature type="binding site" evidence="10">
    <location>
        <begin position="206"/>
        <end position="207"/>
    </location>
    <ligand>
        <name>2-[(2R,5Z)-2-carboxy-4-methylthiazol-5(2H)-ylidene]ethyl phosphate</name>
        <dbReference type="ChEBI" id="CHEBI:62899"/>
    </ligand>
</feature>
<evidence type="ECO:0000256" key="3">
    <source>
        <dbReference type="ARBA" id="ARBA00022679"/>
    </source>
</evidence>
<feature type="binding site" evidence="10">
    <location>
        <position position="158"/>
    </location>
    <ligand>
        <name>4-amino-2-methyl-5-(diphosphooxymethyl)pyrimidine</name>
        <dbReference type="ChEBI" id="CHEBI:57841"/>
    </ligand>
</feature>
<dbReference type="CDD" id="cd00564">
    <property type="entry name" value="TMP_TenI"/>
    <property type="match status" value="1"/>
</dbReference>
<feature type="binding site" evidence="10">
    <location>
        <position position="186"/>
    </location>
    <ligand>
        <name>2-[(2R,5Z)-2-carboxy-4-methylthiazol-5(2H)-ylidene]ethyl phosphate</name>
        <dbReference type="ChEBI" id="CHEBI:62899"/>
    </ligand>
</feature>
<dbReference type="EMBL" id="JAAVUN010000010">
    <property type="protein sequence ID" value="NKE09593.1"/>
    <property type="molecule type" value="Genomic_DNA"/>
</dbReference>
<dbReference type="InterPro" id="IPR013785">
    <property type="entry name" value="Aldolase_TIM"/>
</dbReference>
<dbReference type="PANTHER" id="PTHR20857:SF15">
    <property type="entry name" value="THIAMINE-PHOSPHATE SYNTHASE"/>
    <property type="match status" value="1"/>
</dbReference>
<dbReference type="AlphaFoldDB" id="A0A846TMB6"/>
<comment type="catalytic activity">
    <reaction evidence="9 10 11">
        <text>2-[(2R,5Z)-2-carboxy-4-methylthiazol-5(2H)-ylidene]ethyl phosphate + 4-amino-2-methyl-5-(diphosphooxymethyl)pyrimidine + 2 H(+) = thiamine phosphate + CO2 + diphosphate</text>
        <dbReference type="Rhea" id="RHEA:47844"/>
        <dbReference type="ChEBI" id="CHEBI:15378"/>
        <dbReference type="ChEBI" id="CHEBI:16526"/>
        <dbReference type="ChEBI" id="CHEBI:33019"/>
        <dbReference type="ChEBI" id="CHEBI:37575"/>
        <dbReference type="ChEBI" id="CHEBI:57841"/>
        <dbReference type="ChEBI" id="CHEBI:62899"/>
        <dbReference type="EC" id="2.5.1.3"/>
    </reaction>
</comment>
<comment type="function">
    <text evidence="1 10">Condenses 4-methyl-5-(beta-hydroxyethyl)thiazole monophosphate (THZ-P) and 2-methyl-4-amino-5-hydroxymethyl pyrimidine pyrophosphate (HMP-PP) to form thiamine monophosphate (TMP).</text>
</comment>
<feature type="binding site" evidence="10">
    <location>
        <begin position="155"/>
        <end position="157"/>
    </location>
    <ligand>
        <name>2-[(2R,5Z)-2-carboxy-4-methylthiazol-5(2H)-ylidene]ethyl phosphate</name>
        <dbReference type="ChEBI" id="CHEBI:62899"/>
    </ligand>
</feature>
<evidence type="ECO:0000256" key="6">
    <source>
        <dbReference type="ARBA" id="ARBA00022977"/>
    </source>
</evidence>
<evidence type="ECO:0000256" key="9">
    <source>
        <dbReference type="ARBA" id="ARBA00047883"/>
    </source>
</evidence>
<dbReference type="EC" id="2.5.1.3" evidence="10"/>
<dbReference type="GO" id="GO:0004789">
    <property type="term" value="F:thiamine-phosphate diphosphorylase activity"/>
    <property type="evidence" value="ECO:0007669"/>
    <property type="project" value="UniProtKB-UniRule"/>
</dbReference>